<keyword evidence="2" id="KW-0238">DNA-binding</keyword>
<dbReference type="Pfam" id="PF12833">
    <property type="entry name" value="HTH_18"/>
    <property type="match status" value="1"/>
</dbReference>
<dbReference type="Proteomes" id="UP000032680">
    <property type="component" value="Unassembled WGS sequence"/>
</dbReference>
<dbReference type="PANTHER" id="PTHR46796">
    <property type="entry name" value="HTH-TYPE TRANSCRIPTIONAL ACTIVATOR RHAS-RELATED"/>
    <property type="match status" value="1"/>
</dbReference>
<sequence>MNPTARAKFISEEISANYRIPPPPTVGTRIAGNSAVTFTHFRKMAPGRGLSRAADRDPGFIFNVPMISARYPIVSINGRSQSVVQDPGKIYLFDRTDRTRVSLETVHDSICIMLPQDSIEFFARDKGLGSIPGLRARDFGQPDAVLYHLALATLPALKTPREATAAFVEYLAIALHEHVIHAYAGVPLRTRKSTGLAPWQLKRVRDFVEQNLSRDLSIAELSADCQLSCSHFARAFQASLGMTPHQWIIKRRLERAKALMSRSDATLAEVAAACGFSDQSHLGRHFLRHFGTTPARWRLNA</sequence>
<dbReference type="GO" id="GO:0043565">
    <property type="term" value="F:sequence-specific DNA binding"/>
    <property type="evidence" value="ECO:0007669"/>
    <property type="project" value="InterPro"/>
</dbReference>
<proteinExistence type="predicted"/>
<evidence type="ECO:0000256" key="2">
    <source>
        <dbReference type="ARBA" id="ARBA00023125"/>
    </source>
</evidence>
<name>A0A0D6PA24_9PROT</name>
<accession>A0A0D6PA24</accession>
<keyword evidence="1" id="KW-0805">Transcription regulation</keyword>
<keyword evidence="3" id="KW-0804">Transcription</keyword>
<evidence type="ECO:0000313" key="5">
    <source>
        <dbReference type="EMBL" id="GAN78522.1"/>
    </source>
</evidence>
<evidence type="ECO:0000259" key="4">
    <source>
        <dbReference type="PROSITE" id="PS01124"/>
    </source>
</evidence>
<dbReference type="SUPFAM" id="SSF46689">
    <property type="entry name" value="Homeodomain-like"/>
    <property type="match status" value="2"/>
</dbReference>
<feature type="domain" description="HTH araC/xylS-type" evidence="4">
    <location>
        <begin position="202"/>
        <end position="300"/>
    </location>
</feature>
<comment type="caution">
    <text evidence="5">The sequence shown here is derived from an EMBL/GenBank/DDBJ whole genome shotgun (WGS) entry which is preliminary data.</text>
</comment>
<dbReference type="SMART" id="SM00342">
    <property type="entry name" value="HTH_ARAC"/>
    <property type="match status" value="1"/>
</dbReference>
<evidence type="ECO:0000256" key="1">
    <source>
        <dbReference type="ARBA" id="ARBA00023015"/>
    </source>
</evidence>
<organism evidence="5 6">
    <name type="scientific">Acidisphaera rubrifaciens HS-AP3</name>
    <dbReference type="NCBI Taxonomy" id="1231350"/>
    <lineage>
        <taxon>Bacteria</taxon>
        <taxon>Pseudomonadati</taxon>
        <taxon>Pseudomonadota</taxon>
        <taxon>Alphaproteobacteria</taxon>
        <taxon>Acetobacterales</taxon>
        <taxon>Acetobacteraceae</taxon>
        <taxon>Acidisphaera</taxon>
    </lineage>
</organism>
<dbReference type="OrthoDB" id="110167at2"/>
<gene>
    <name evidence="5" type="ORF">Asru_1005_01</name>
</gene>
<dbReference type="AlphaFoldDB" id="A0A0D6PA24"/>
<dbReference type="PANTHER" id="PTHR46796:SF14">
    <property type="entry name" value="TRANSCRIPTIONAL REGULATORY PROTEIN"/>
    <property type="match status" value="1"/>
</dbReference>
<dbReference type="InterPro" id="IPR009057">
    <property type="entry name" value="Homeodomain-like_sf"/>
</dbReference>
<dbReference type="RefSeq" id="WP_148360732.1">
    <property type="nucleotide sequence ID" value="NZ_BANB01000996.1"/>
</dbReference>
<dbReference type="InterPro" id="IPR018060">
    <property type="entry name" value="HTH_AraC"/>
</dbReference>
<evidence type="ECO:0000313" key="6">
    <source>
        <dbReference type="Proteomes" id="UP000032680"/>
    </source>
</evidence>
<reference evidence="5 6" key="1">
    <citation type="submission" date="2012-11" db="EMBL/GenBank/DDBJ databases">
        <title>Whole genome sequence of Acidisphaera rubrifaciens HS-AP3.</title>
        <authorList>
            <person name="Azuma Y."/>
            <person name="Higashiura N."/>
            <person name="Hirakawa H."/>
            <person name="Matsushita K."/>
        </authorList>
    </citation>
    <scope>NUCLEOTIDE SEQUENCE [LARGE SCALE GENOMIC DNA]</scope>
    <source>
        <strain evidence="5 6">HS-AP3</strain>
    </source>
</reference>
<dbReference type="Gene3D" id="1.10.10.60">
    <property type="entry name" value="Homeodomain-like"/>
    <property type="match status" value="1"/>
</dbReference>
<dbReference type="InterPro" id="IPR050204">
    <property type="entry name" value="AraC_XylS_family_regulators"/>
</dbReference>
<evidence type="ECO:0000256" key="3">
    <source>
        <dbReference type="ARBA" id="ARBA00023163"/>
    </source>
</evidence>
<dbReference type="PROSITE" id="PS01124">
    <property type="entry name" value="HTH_ARAC_FAMILY_2"/>
    <property type="match status" value="1"/>
</dbReference>
<protein>
    <submittedName>
        <fullName evidence="5">Transcriptional regulator AraC</fullName>
    </submittedName>
</protein>
<dbReference type="InterPro" id="IPR018062">
    <property type="entry name" value="HTH_AraC-typ_CS"/>
</dbReference>
<keyword evidence="6" id="KW-1185">Reference proteome</keyword>
<dbReference type="GO" id="GO:0003700">
    <property type="term" value="F:DNA-binding transcription factor activity"/>
    <property type="evidence" value="ECO:0007669"/>
    <property type="project" value="InterPro"/>
</dbReference>
<dbReference type="EMBL" id="BANB01000996">
    <property type="protein sequence ID" value="GAN78522.1"/>
    <property type="molecule type" value="Genomic_DNA"/>
</dbReference>
<dbReference type="PROSITE" id="PS00041">
    <property type="entry name" value="HTH_ARAC_FAMILY_1"/>
    <property type="match status" value="1"/>
</dbReference>